<dbReference type="Gene3D" id="2.40.50.100">
    <property type="match status" value="1"/>
</dbReference>
<dbReference type="PANTHER" id="PTHR13325:SF3">
    <property type="entry name" value="MEMBRANE-BOUND TRANSCRIPTION FACTOR SITE-2 PROTEASE"/>
    <property type="match status" value="1"/>
</dbReference>
<feature type="region of interest" description="Disordered" evidence="8">
    <location>
        <begin position="602"/>
        <end position="625"/>
    </location>
</feature>
<dbReference type="AlphaFoldDB" id="A0A178MTF0"/>
<dbReference type="GO" id="GO:0016020">
    <property type="term" value="C:membrane"/>
    <property type="evidence" value="ECO:0007669"/>
    <property type="project" value="InterPro"/>
</dbReference>
<gene>
    <name evidence="11" type="ORF">A6A05_10375</name>
</gene>
<dbReference type="InterPro" id="IPR008915">
    <property type="entry name" value="Peptidase_M50"/>
</dbReference>
<comment type="similarity">
    <text evidence="3">Belongs to the peptidase M50B family.</text>
</comment>
<keyword evidence="12" id="KW-1185">Reference proteome</keyword>
<comment type="subcellular location">
    <subcellularLocation>
        <location evidence="2">Endomembrane system</location>
        <topology evidence="2">Multi-pass membrane protein</topology>
    </subcellularLocation>
</comment>
<dbReference type="OrthoDB" id="9759690at2"/>
<evidence type="ECO:0000256" key="9">
    <source>
        <dbReference type="SAM" id="Phobius"/>
    </source>
</evidence>
<evidence type="ECO:0000256" key="1">
    <source>
        <dbReference type="ARBA" id="ARBA00001947"/>
    </source>
</evidence>
<evidence type="ECO:0000256" key="3">
    <source>
        <dbReference type="ARBA" id="ARBA00007931"/>
    </source>
</evidence>
<dbReference type="Pfam" id="PF02163">
    <property type="entry name" value="Peptidase_M50"/>
    <property type="match status" value="1"/>
</dbReference>
<proteinExistence type="inferred from homology"/>
<dbReference type="GO" id="GO:0012505">
    <property type="term" value="C:endomembrane system"/>
    <property type="evidence" value="ECO:0007669"/>
    <property type="project" value="UniProtKB-SubCell"/>
</dbReference>
<evidence type="ECO:0000256" key="4">
    <source>
        <dbReference type="ARBA" id="ARBA00022692"/>
    </source>
</evidence>
<evidence type="ECO:0000256" key="8">
    <source>
        <dbReference type="SAM" id="MobiDB-lite"/>
    </source>
</evidence>
<feature type="transmembrane region" description="Helical" evidence="9">
    <location>
        <begin position="172"/>
        <end position="199"/>
    </location>
</feature>
<feature type="transmembrane region" description="Helical" evidence="9">
    <location>
        <begin position="249"/>
        <end position="270"/>
    </location>
</feature>
<evidence type="ECO:0000256" key="5">
    <source>
        <dbReference type="ARBA" id="ARBA00022989"/>
    </source>
</evidence>
<feature type="transmembrane region" description="Helical" evidence="9">
    <location>
        <begin position="420"/>
        <end position="438"/>
    </location>
</feature>
<feature type="coiled-coil region" evidence="7">
    <location>
        <begin position="518"/>
        <end position="545"/>
    </location>
</feature>
<keyword evidence="4 9" id="KW-0812">Transmembrane</keyword>
<accession>A0A178MTF0</accession>
<evidence type="ECO:0000256" key="6">
    <source>
        <dbReference type="ARBA" id="ARBA00023136"/>
    </source>
</evidence>
<dbReference type="STRING" id="1437059.A6A05_10375"/>
<dbReference type="GO" id="GO:0005737">
    <property type="term" value="C:cytoplasm"/>
    <property type="evidence" value="ECO:0007669"/>
    <property type="project" value="TreeGrafter"/>
</dbReference>
<dbReference type="GO" id="GO:0004222">
    <property type="term" value="F:metalloendopeptidase activity"/>
    <property type="evidence" value="ECO:0007669"/>
    <property type="project" value="InterPro"/>
</dbReference>
<evidence type="ECO:0000313" key="11">
    <source>
        <dbReference type="EMBL" id="OAN52954.1"/>
    </source>
</evidence>
<dbReference type="EMBL" id="LWQU01000127">
    <property type="protein sequence ID" value="OAN52954.1"/>
    <property type="molecule type" value="Genomic_DNA"/>
</dbReference>
<feature type="transmembrane region" description="Helical" evidence="9">
    <location>
        <begin position="350"/>
        <end position="374"/>
    </location>
</feature>
<keyword evidence="6 9" id="KW-0472">Membrane</keyword>
<evidence type="ECO:0000256" key="2">
    <source>
        <dbReference type="ARBA" id="ARBA00004127"/>
    </source>
</evidence>
<keyword evidence="5 9" id="KW-1133">Transmembrane helix</keyword>
<feature type="transmembrane region" description="Helical" evidence="9">
    <location>
        <begin position="380"/>
        <end position="399"/>
    </location>
</feature>
<sequence length="702" mass="77196">MTTEMGILPMLRTELSLHPGPAEADGSPSWTIRDPVRNRFFRISWPAFEILSRWWAGTPAEIAEAVSAETTLHPTEDDVKGVAEFLVANQLTQSAGPQDTQRLASRAEAEKPSWFHWLMHHYLFFRIPLVRPDHWLGRTLPLVRWLGSHGFQVTTMMALTIGLILAGRQWDLFVATLVDTFSLSGLVSYGIALTVVKVIHELAHAYTAKNHGCRVPSMGVAFLVLWPMLYTDVNDTWMLPERKKRLQVGSAGILAELTVAAWATLAWAFLPEGPRKQAAFVLAALTWISSLAINLSPFMRFDGYFIAMDAMEMPNLHPRSFAMARWWLRNVLFGLDAPPPEPLPVAKRRALIAFAVAVWVYRLVLFLGIAVMVYHFFIKAVGIVLFVVEIWWFVARPIWAEMREWEKVKTSIMAGTRIRWTLGTLGALILLALIPWQGSVSAPAVMKGSRSAALHLPFPARLEAIHVSHGQAVKPGDVLMSFTAPDIALRKAVAQALIDGKTAEFEAATLDPLLRDRAGIVQEDLRKAQAELAALDAEANRLAILAPMDGRILDILPDMKPGDWLSPRQKLGLVLENSAPIAVAYVAEDDLARIENGAGATLSPRALESPSRTGRVQRIDPSPAKTLPDGALASVHGGDIPARVSGQNIVPDGAITRVTINLEGPPPAHEEIGTISIEAENSSLIGRLARSVMVVLIREWGA</sequence>
<keyword evidence="7" id="KW-0175">Coiled coil</keyword>
<comment type="caution">
    <text evidence="11">The sequence shown here is derived from an EMBL/GenBank/DDBJ whole genome shotgun (WGS) entry which is preliminary data.</text>
</comment>
<evidence type="ECO:0000259" key="10">
    <source>
        <dbReference type="Pfam" id="PF02163"/>
    </source>
</evidence>
<dbReference type="InterPro" id="IPR001193">
    <property type="entry name" value="MBTPS2"/>
</dbReference>
<comment type="cofactor">
    <cofactor evidence="1">
        <name>Zn(2+)</name>
        <dbReference type="ChEBI" id="CHEBI:29105"/>
    </cofactor>
</comment>
<dbReference type="PANTHER" id="PTHR13325">
    <property type="entry name" value="PROTEASE M50 MEMBRANE-BOUND TRANSCRIPTION FACTOR SITE 2 PROTEASE"/>
    <property type="match status" value="1"/>
</dbReference>
<dbReference type="Proteomes" id="UP000078543">
    <property type="component" value="Unassembled WGS sequence"/>
</dbReference>
<protein>
    <submittedName>
        <fullName evidence="11">Peptidase M50</fullName>
    </submittedName>
</protein>
<evidence type="ECO:0000313" key="12">
    <source>
        <dbReference type="Proteomes" id="UP000078543"/>
    </source>
</evidence>
<organism evidence="11 12">
    <name type="scientific">Magnetospirillum moscoviense</name>
    <dbReference type="NCBI Taxonomy" id="1437059"/>
    <lineage>
        <taxon>Bacteria</taxon>
        <taxon>Pseudomonadati</taxon>
        <taxon>Pseudomonadota</taxon>
        <taxon>Alphaproteobacteria</taxon>
        <taxon>Rhodospirillales</taxon>
        <taxon>Rhodospirillaceae</taxon>
        <taxon>Magnetospirillum</taxon>
    </lineage>
</organism>
<feature type="transmembrane region" description="Helical" evidence="9">
    <location>
        <begin position="279"/>
        <end position="299"/>
    </location>
</feature>
<evidence type="ECO:0000256" key="7">
    <source>
        <dbReference type="SAM" id="Coils"/>
    </source>
</evidence>
<feature type="domain" description="Peptidase M50" evidence="10">
    <location>
        <begin position="191"/>
        <end position="270"/>
    </location>
</feature>
<name>A0A178MTF0_9PROT</name>
<dbReference type="GO" id="GO:0031293">
    <property type="term" value="P:membrane protein intracellular domain proteolysis"/>
    <property type="evidence" value="ECO:0007669"/>
    <property type="project" value="TreeGrafter"/>
</dbReference>
<feature type="transmembrane region" description="Helical" evidence="9">
    <location>
        <begin position="145"/>
        <end position="166"/>
    </location>
</feature>
<reference evidence="11 12" key="1">
    <citation type="submission" date="2016-04" db="EMBL/GenBank/DDBJ databases">
        <title>Draft genome sequence of freshwater magnetotactic bacteria Magnetospirillum marisnigri SP-1 and Magnetospirillum moscoviense BB-1.</title>
        <authorList>
            <person name="Koziaeva V."/>
            <person name="Dziuba M.V."/>
            <person name="Ivanov T.M."/>
            <person name="Kuznetsov B."/>
            <person name="Grouzdev D.S."/>
        </authorList>
    </citation>
    <scope>NUCLEOTIDE SEQUENCE [LARGE SCALE GENOMIC DNA]</scope>
    <source>
        <strain evidence="11 12">BB-1</strain>
    </source>
</reference>